<organism evidence="7 8">
    <name type="scientific">Aspergillus pseudonomiae</name>
    <dbReference type="NCBI Taxonomy" id="1506151"/>
    <lineage>
        <taxon>Eukaryota</taxon>
        <taxon>Fungi</taxon>
        <taxon>Dikarya</taxon>
        <taxon>Ascomycota</taxon>
        <taxon>Pezizomycotina</taxon>
        <taxon>Eurotiomycetes</taxon>
        <taxon>Eurotiomycetidae</taxon>
        <taxon>Eurotiales</taxon>
        <taxon>Aspergillaceae</taxon>
        <taxon>Aspergillus</taxon>
        <taxon>Aspergillus subgen. Circumdati</taxon>
    </lineage>
</organism>
<comment type="subcellular location">
    <subcellularLocation>
        <location evidence="1">Membrane</location>
        <topology evidence="1">Multi-pass membrane protein</topology>
    </subcellularLocation>
</comment>
<feature type="transmembrane region" description="Helical" evidence="5">
    <location>
        <begin position="326"/>
        <end position="349"/>
    </location>
</feature>
<feature type="transmembrane region" description="Helical" evidence="5">
    <location>
        <begin position="281"/>
        <end position="306"/>
    </location>
</feature>
<dbReference type="PANTHER" id="PTHR23502">
    <property type="entry name" value="MAJOR FACILITATOR SUPERFAMILY"/>
    <property type="match status" value="1"/>
</dbReference>
<dbReference type="InterPro" id="IPR011701">
    <property type="entry name" value="MFS"/>
</dbReference>
<feature type="transmembrane region" description="Helical" evidence="5">
    <location>
        <begin position="412"/>
        <end position="435"/>
    </location>
</feature>
<dbReference type="RefSeq" id="XP_031937396.1">
    <property type="nucleotide sequence ID" value="XM_032085285.1"/>
</dbReference>
<evidence type="ECO:0000256" key="3">
    <source>
        <dbReference type="ARBA" id="ARBA00022989"/>
    </source>
</evidence>
<feature type="transmembrane region" description="Helical" evidence="5">
    <location>
        <begin position="141"/>
        <end position="168"/>
    </location>
</feature>
<dbReference type="AlphaFoldDB" id="A0A5N7D1T8"/>
<dbReference type="OrthoDB" id="5215911at2759"/>
<accession>A0A5N7D1T8</accession>
<feature type="transmembrane region" description="Helical" evidence="5">
    <location>
        <begin position="447"/>
        <end position="468"/>
    </location>
</feature>
<feature type="transmembrane region" description="Helical" evidence="5">
    <location>
        <begin position="205"/>
        <end position="225"/>
    </location>
</feature>
<reference evidence="7 8" key="1">
    <citation type="submission" date="2019-04" db="EMBL/GenBank/DDBJ databases">
        <authorList>
            <consortium name="DOE Joint Genome Institute"/>
            <person name="Mondo S."/>
            <person name="Kjaerbolling I."/>
            <person name="Vesth T."/>
            <person name="Frisvad J.C."/>
            <person name="Nybo J.L."/>
            <person name="Theobald S."/>
            <person name="Kildgaard S."/>
            <person name="Isbrandt T."/>
            <person name="Kuo A."/>
            <person name="Sato A."/>
            <person name="Lyhne E.K."/>
            <person name="Kogle M.E."/>
            <person name="Wiebenga A."/>
            <person name="Kun R.S."/>
            <person name="Lubbers R.J."/>
            <person name="Makela M.R."/>
            <person name="Barry K."/>
            <person name="Chovatia M."/>
            <person name="Clum A."/>
            <person name="Daum C."/>
            <person name="Haridas S."/>
            <person name="He G."/>
            <person name="LaButti K."/>
            <person name="Lipzen A."/>
            <person name="Riley R."/>
            <person name="Salamov A."/>
            <person name="Simmons B.A."/>
            <person name="Magnuson J.K."/>
            <person name="Henrissat B."/>
            <person name="Mortensen U.H."/>
            <person name="Larsen T.O."/>
            <person name="Devries R.P."/>
            <person name="Grigoriev I.V."/>
            <person name="Machida M."/>
            <person name="Baker S.E."/>
            <person name="Andersen M.R."/>
            <person name="Cantor M.N."/>
            <person name="Hua S.X."/>
        </authorList>
    </citation>
    <scope>NUCLEOTIDE SEQUENCE [LARGE SCALE GENOMIC DNA]</scope>
    <source>
        <strain evidence="7 8">CBS 119388</strain>
    </source>
</reference>
<feature type="transmembrane region" description="Helical" evidence="5">
    <location>
        <begin position="117"/>
        <end position="135"/>
    </location>
</feature>
<name>A0A5N7D1T8_9EURO</name>
<protein>
    <submittedName>
        <fullName evidence="7">Major facilitator superfamily domain-containing protein</fullName>
    </submittedName>
</protein>
<keyword evidence="3 5" id="KW-1133">Transmembrane helix</keyword>
<evidence type="ECO:0000259" key="6">
    <source>
        <dbReference type="PROSITE" id="PS50850"/>
    </source>
</evidence>
<evidence type="ECO:0000313" key="8">
    <source>
        <dbReference type="Proteomes" id="UP000325579"/>
    </source>
</evidence>
<dbReference type="Pfam" id="PF07690">
    <property type="entry name" value="MFS_1"/>
    <property type="match status" value="1"/>
</dbReference>
<evidence type="ECO:0000256" key="4">
    <source>
        <dbReference type="ARBA" id="ARBA00023136"/>
    </source>
</evidence>
<evidence type="ECO:0000256" key="1">
    <source>
        <dbReference type="ARBA" id="ARBA00004141"/>
    </source>
</evidence>
<dbReference type="Proteomes" id="UP000325579">
    <property type="component" value="Unassembled WGS sequence"/>
</dbReference>
<feature type="domain" description="Major facilitator superfamily (MFS) profile" evidence="6">
    <location>
        <begin position="50"/>
        <end position="470"/>
    </location>
</feature>
<dbReference type="GeneID" id="43669976"/>
<dbReference type="InterPro" id="IPR020846">
    <property type="entry name" value="MFS_dom"/>
</dbReference>
<dbReference type="Gene3D" id="1.20.1250.20">
    <property type="entry name" value="MFS general substrate transporter like domains"/>
    <property type="match status" value="1"/>
</dbReference>
<keyword evidence="2 5" id="KW-0812">Transmembrane</keyword>
<dbReference type="PANTHER" id="PTHR23502:SF50">
    <property type="entry name" value="TRANSPORTER, PUTATIVE (AFU_ORTHOLOGUE AFUA_5G00430)-RELATED"/>
    <property type="match status" value="1"/>
</dbReference>
<dbReference type="GO" id="GO:0005886">
    <property type="term" value="C:plasma membrane"/>
    <property type="evidence" value="ECO:0007669"/>
    <property type="project" value="TreeGrafter"/>
</dbReference>
<gene>
    <name evidence="7" type="ORF">BDV37DRAFT_274710</name>
</gene>
<dbReference type="InterPro" id="IPR036259">
    <property type="entry name" value="MFS_trans_sf"/>
</dbReference>
<proteinExistence type="predicted"/>
<dbReference type="SUPFAM" id="SSF103473">
    <property type="entry name" value="MFS general substrate transporter"/>
    <property type="match status" value="1"/>
</dbReference>
<feature type="transmembrane region" description="Helical" evidence="5">
    <location>
        <begin position="92"/>
        <end position="110"/>
    </location>
</feature>
<dbReference type="PROSITE" id="PS50850">
    <property type="entry name" value="MFS"/>
    <property type="match status" value="1"/>
</dbReference>
<dbReference type="GO" id="GO:0022857">
    <property type="term" value="F:transmembrane transporter activity"/>
    <property type="evidence" value="ECO:0007669"/>
    <property type="project" value="InterPro"/>
</dbReference>
<sequence length="493" mass="54818">MSSPDFNDVFPPGTIKLEERQGLVSEFKLSPTPSDDPDDPLNWSPFRKAVNFGLTCSYVLFTFVLVDINSLAYRGYMSELGLTYATFNQASGSNFAGLAIGCLLFIPCVHKFGRRPIYLLSAIVQLVCAIWWANFHKAGELIGVSLLAGLAGSISEAVVMITIVDLFFVHQHARMNGIFLFMQSLGSTGGPIAAGYIIESMGWRWMWWMICIFLAVNLILVLLFFEESKYIPLVKTGEPRTLRVTTRSTADTRRRRKSIRQRLAFVTRTDIPVAQHFHQPLLILFSFPAVAYTAITYGTILAWFSANASSGSYFLLDEPYQFSPSAIGLFHLGGFLGTFIATLIVPALNDRLIVQAAKQNGGIFEPEMRLWMSIPGALLNCAGLLIYGIYGFGFITTADVALTYLTDCYPDILGDALIAIVFIRNGFAMVVRFAFTPWITGMGIENTFILISMLALVTVTLPILLMVYGKRARASTAEKYRKYAARQPVHRQK</sequence>
<dbReference type="EMBL" id="ML736821">
    <property type="protein sequence ID" value="KAE8400077.1"/>
    <property type="molecule type" value="Genomic_DNA"/>
</dbReference>
<keyword evidence="8" id="KW-1185">Reference proteome</keyword>
<feature type="transmembrane region" description="Helical" evidence="5">
    <location>
        <begin position="370"/>
        <end position="392"/>
    </location>
</feature>
<evidence type="ECO:0000313" key="7">
    <source>
        <dbReference type="EMBL" id="KAE8400077.1"/>
    </source>
</evidence>
<evidence type="ECO:0000256" key="5">
    <source>
        <dbReference type="SAM" id="Phobius"/>
    </source>
</evidence>
<keyword evidence="4 5" id="KW-0472">Membrane</keyword>
<feature type="transmembrane region" description="Helical" evidence="5">
    <location>
        <begin position="180"/>
        <end position="199"/>
    </location>
</feature>
<evidence type="ECO:0000256" key="2">
    <source>
        <dbReference type="ARBA" id="ARBA00022692"/>
    </source>
</evidence>
<feature type="transmembrane region" description="Helical" evidence="5">
    <location>
        <begin position="49"/>
        <end position="72"/>
    </location>
</feature>